<reference evidence="6 7" key="2">
    <citation type="submission" date="2020-08" db="EMBL/GenBank/DDBJ databases">
        <authorList>
            <person name="Partida-Martinez L."/>
            <person name="Huntemann M."/>
            <person name="Clum A."/>
            <person name="Wang J."/>
            <person name="Palaniappan K."/>
            <person name="Ritter S."/>
            <person name="Chen I.-M."/>
            <person name="Stamatis D."/>
            <person name="Reddy T."/>
            <person name="O'Malley R."/>
            <person name="Daum C."/>
            <person name="Shapiro N."/>
            <person name="Ivanova N."/>
            <person name="Kyrpides N."/>
            <person name="Woyke T."/>
        </authorList>
    </citation>
    <scope>NUCLEOTIDE SEQUENCE [LARGE SCALE GENOMIC DNA]</scope>
    <source>
        <strain evidence="6 7">AS2.23</strain>
    </source>
</reference>
<keyword evidence="1" id="KW-0808">Transferase</keyword>
<dbReference type="Pfam" id="PF18085">
    <property type="entry name" value="Mak_N_cap"/>
    <property type="match status" value="1"/>
</dbReference>
<dbReference type="Proteomes" id="UP000533269">
    <property type="component" value="Unassembled WGS sequence"/>
</dbReference>
<dbReference type="NCBIfam" id="NF047744">
    <property type="entry name" value="CG0192_rel"/>
    <property type="match status" value="1"/>
</dbReference>
<dbReference type="AlphaFoldDB" id="A0A7W4TLT2"/>
<protein>
    <recommendedName>
        <fullName evidence="5">Maltokinase N-terminal cap domain-containing protein</fullName>
    </recommendedName>
</protein>
<organism evidence="6 7">
    <name type="scientific">Kineococcus radiotolerans</name>
    <dbReference type="NCBI Taxonomy" id="131568"/>
    <lineage>
        <taxon>Bacteria</taxon>
        <taxon>Bacillati</taxon>
        <taxon>Actinomycetota</taxon>
        <taxon>Actinomycetes</taxon>
        <taxon>Kineosporiales</taxon>
        <taxon>Kineosporiaceae</taxon>
        <taxon>Kineococcus</taxon>
    </lineage>
</organism>
<gene>
    <name evidence="6" type="ORF">FHR75_002087</name>
</gene>
<evidence type="ECO:0000313" key="6">
    <source>
        <dbReference type="EMBL" id="MBB2901299.1"/>
    </source>
</evidence>
<evidence type="ECO:0000313" key="7">
    <source>
        <dbReference type="Proteomes" id="UP000533269"/>
    </source>
</evidence>
<dbReference type="GO" id="GO:0016301">
    <property type="term" value="F:kinase activity"/>
    <property type="evidence" value="ECO:0007669"/>
    <property type="project" value="UniProtKB-KW"/>
</dbReference>
<keyword evidence="2" id="KW-0547">Nucleotide-binding</keyword>
<proteinExistence type="predicted"/>
<reference evidence="6 7" key="1">
    <citation type="submission" date="2020-08" db="EMBL/GenBank/DDBJ databases">
        <title>The Agave Microbiome: Exploring the role of microbial communities in plant adaptations to desert environments.</title>
        <authorList>
            <person name="Partida-Martinez L.P."/>
        </authorList>
    </citation>
    <scope>NUCLEOTIDE SEQUENCE [LARGE SCALE GENOMIC DNA]</scope>
    <source>
        <strain evidence="6 7">AS2.23</strain>
    </source>
</reference>
<dbReference type="GO" id="GO:0005524">
    <property type="term" value="F:ATP binding"/>
    <property type="evidence" value="ECO:0007669"/>
    <property type="project" value="UniProtKB-KW"/>
</dbReference>
<feature type="domain" description="Maltokinase N-terminal cap" evidence="5">
    <location>
        <begin position="20"/>
        <end position="103"/>
    </location>
</feature>
<dbReference type="RefSeq" id="WP_183391263.1">
    <property type="nucleotide sequence ID" value="NZ_JACHVY010000001.1"/>
</dbReference>
<comment type="caution">
    <text evidence="6">The sequence shown here is derived from an EMBL/GenBank/DDBJ whole genome shotgun (WGS) entry which is preliminary data.</text>
</comment>
<dbReference type="InterPro" id="IPR040999">
    <property type="entry name" value="Mak_N_cap"/>
</dbReference>
<accession>A0A7W4TLT2</accession>
<keyword evidence="4" id="KW-0067">ATP-binding</keyword>
<evidence type="ECO:0000256" key="1">
    <source>
        <dbReference type="ARBA" id="ARBA00022679"/>
    </source>
</evidence>
<evidence type="ECO:0000256" key="4">
    <source>
        <dbReference type="ARBA" id="ARBA00022840"/>
    </source>
</evidence>
<keyword evidence="3" id="KW-0418">Kinase</keyword>
<evidence type="ECO:0000256" key="3">
    <source>
        <dbReference type="ARBA" id="ARBA00022777"/>
    </source>
</evidence>
<name>A0A7W4TLT2_KINRA</name>
<evidence type="ECO:0000256" key="2">
    <source>
        <dbReference type="ARBA" id="ARBA00022741"/>
    </source>
</evidence>
<dbReference type="EMBL" id="JACHVY010000001">
    <property type="protein sequence ID" value="MBB2901299.1"/>
    <property type="molecule type" value="Genomic_DNA"/>
</dbReference>
<sequence>MAVIHRAQLRPTKLEALSRWLPRRPWSGVAEGEELVQVGRFRFDDPAGEVGVETLLVRAGAGPVLQVPLTYRGAPLAGAEEFLVTTVEHSVLGRRWVYDAVGDPVHADVLRRAIVTGGTEADQQVAVDGRLEPVPKEATARGSGSAAHAPAVTSVEVRDAGALTAVATDAGDLLVVRVLGTPVPPGETLTASWGGESAVLAVVPA</sequence>
<evidence type="ECO:0000259" key="5">
    <source>
        <dbReference type="Pfam" id="PF18085"/>
    </source>
</evidence>